<feature type="region of interest" description="Disordered" evidence="6">
    <location>
        <begin position="421"/>
        <end position="441"/>
    </location>
</feature>
<keyword evidence="8" id="KW-1185">Reference proteome</keyword>
<dbReference type="PRINTS" id="PR00181">
    <property type="entry name" value="MALTOSEBP"/>
</dbReference>
<reference evidence="7 8" key="1">
    <citation type="submission" date="2016-02" db="EMBL/GenBank/DDBJ databases">
        <title>Paenibacillus sp. LPB0068, isolated from Crassostrea gigas.</title>
        <authorList>
            <person name="Shin S.-K."/>
            <person name="Yi H."/>
        </authorList>
    </citation>
    <scope>NUCLEOTIDE SEQUENCE [LARGE SCALE GENOMIC DNA]</scope>
    <source>
        <strain evidence="7 8">LPB0068</strain>
    </source>
</reference>
<evidence type="ECO:0000256" key="5">
    <source>
        <dbReference type="RuleBase" id="RU365005"/>
    </source>
</evidence>
<keyword evidence="2 5" id="KW-0813">Transport</keyword>
<dbReference type="Gene3D" id="3.40.190.10">
    <property type="entry name" value="Periplasmic binding protein-like II"/>
    <property type="match status" value="2"/>
</dbReference>
<dbReference type="CDD" id="cd13586">
    <property type="entry name" value="PBP2_Maltose_binding_like"/>
    <property type="match status" value="1"/>
</dbReference>
<dbReference type="PROSITE" id="PS51257">
    <property type="entry name" value="PROKAR_LIPOPROTEIN"/>
    <property type="match status" value="1"/>
</dbReference>
<evidence type="ECO:0000256" key="4">
    <source>
        <dbReference type="ARBA" id="ARBA00022729"/>
    </source>
</evidence>
<keyword evidence="5" id="KW-0449">Lipoprotein</keyword>
<dbReference type="InterPro" id="IPR006059">
    <property type="entry name" value="SBP"/>
</dbReference>
<feature type="signal peptide" evidence="5">
    <location>
        <begin position="1"/>
        <end position="21"/>
    </location>
</feature>
<proteinExistence type="inferred from homology"/>
<dbReference type="EMBL" id="LSFN01000035">
    <property type="protein sequence ID" value="OAB72445.1"/>
    <property type="molecule type" value="Genomic_DNA"/>
</dbReference>
<evidence type="ECO:0000313" key="7">
    <source>
        <dbReference type="EMBL" id="OAB72445.1"/>
    </source>
</evidence>
<dbReference type="OrthoDB" id="9766758at2"/>
<protein>
    <recommendedName>
        <fullName evidence="5">Maltodextrin-binding protein</fullName>
    </recommendedName>
</protein>
<comment type="caution">
    <text evidence="7">The sequence shown here is derived from an EMBL/GenBank/DDBJ whole genome shotgun (WGS) entry which is preliminary data.</text>
</comment>
<name>A0A167BU35_9BACL</name>
<dbReference type="GO" id="GO:1901982">
    <property type="term" value="F:maltose binding"/>
    <property type="evidence" value="ECO:0007669"/>
    <property type="project" value="TreeGrafter"/>
</dbReference>
<accession>A0A167BU35</accession>
<evidence type="ECO:0000256" key="1">
    <source>
        <dbReference type="ARBA" id="ARBA00008520"/>
    </source>
</evidence>
<dbReference type="KEGG" id="pcx:LPB68_09775"/>
<evidence type="ECO:0000256" key="3">
    <source>
        <dbReference type="ARBA" id="ARBA00022597"/>
    </source>
</evidence>
<keyword evidence="5" id="KW-0472">Membrane</keyword>
<organism evidence="7 8">
    <name type="scientific">Paenibacillus crassostreae</name>
    <dbReference type="NCBI Taxonomy" id="1763538"/>
    <lineage>
        <taxon>Bacteria</taxon>
        <taxon>Bacillati</taxon>
        <taxon>Bacillota</taxon>
        <taxon>Bacilli</taxon>
        <taxon>Bacillales</taxon>
        <taxon>Paenibacillaceae</taxon>
        <taxon>Paenibacillus</taxon>
    </lineage>
</organism>
<comment type="similarity">
    <text evidence="1 5">Belongs to the bacterial solute-binding protein 1 family.</text>
</comment>
<evidence type="ECO:0000256" key="6">
    <source>
        <dbReference type="SAM" id="MobiDB-lite"/>
    </source>
</evidence>
<keyword evidence="3 5" id="KW-0762">Sugar transport</keyword>
<comment type="subcellular location">
    <subcellularLocation>
        <location evidence="5">Cell membrane</location>
        <topology evidence="5">Lipid-anchor</topology>
    </subcellularLocation>
</comment>
<dbReference type="SUPFAM" id="SSF53850">
    <property type="entry name" value="Periplasmic binding protein-like II"/>
    <property type="match status" value="1"/>
</dbReference>
<dbReference type="GO" id="GO:0042956">
    <property type="term" value="P:maltodextrin transmembrane transport"/>
    <property type="evidence" value="ECO:0007669"/>
    <property type="project" value="TreeGrafter"/>
</dbReference>
<dbReference type="Proteomes" id="UP000077134">
    <property type="component" value="Unassembled WGS sequence"/>
</dbReference>
<dbReference type="AlphaFoldDB" id="A0A167BU35"/>
<evidence type="ECO:0000256" key="2">
    <source>
        <dbReference type="ARBA" id="ARBA00022448"/>
    </source>
</evidence>
<keyword evidence="5" id="KW-1003">Cell membrane</keyword>
<evidence type="ECO:0000313" key="8">
    <source>
        <dbReference type="Proteomes" id="UP000077134"/>
    </source>
</evidence>
<dbReference type="PANTHER" id="PTHR30061:SF50">
    <property type="entry name" value="MALTOSE_MALTODEXTRIN-BINDING PERIPLASMIC PROTEIN"/>
    <property type="match status" value="1"/>
</dbReference>
<dbReference type="InterPro" id="IPR006060">
    <property type="entry name" value="Maltose/Cyclodextrin-bd"/>
</dbReference>
<dbReference type="STRING" id="1763538.LPB68_09775"/>
<gene>
    <name evidence="7" type="ORF">PNBC_16220</name>
</gene>
<dbReference type="GO" id="GO:0015768">
    <property type="term" value="P:maltose transport"/>
    <property type="evidence" value="ECO:0007669"/>
    <property type="project" value="TreeGrafter"/>
</dbReference>
<dbReference type="Pfam" id="PF13416">
    <property type="entry name" value="SBP_bac_8"/>
    <property type="match status" value="1"/>
</dbReference>
<feature type="chain" id="PRO_5039750185" description="Maltodextrin-binding protein" evidence="5">
    <location>
        <begin position="22"/>
        <end position="441"/>
    </location>
</feature>
<keyword evidence="4 5" id="KW-0732">Signal</keyword>
<dbReference type="GO" id="GO:0015144">
    <property type="term" value="F:carbohydrate transmembrane transporter activity"/>
    <property type="evidence" value="ECO:0007669"/>
    <property type="project" value="InterPro"/>
</dbReference>
<dbReference type="PANTHER" id="PTHR30061">
    <property type="entry name" value="MALTOSE-BINDING PERIPLASMIC PROTEIN"/>
    <property type="match status" value="1"/>
</dbReference>
<sequence>MKMKKMLTLLATLTLTLSITACGTSNSTTNNAEPAPAPAANNTVTEAPAQEEAVVEEGLQPEEGATLIVWESREERAFTDEIAKQFEEKYGIPVKVEEVAATDQVTKLTQDGPSGLGADIVMFPHDNLGRAAEAGLLLTNEVLAEETIANNTPASIQGVTFNGELYGYPRAAETYALFYNKELVTEVPQSFDDVIEFSKTFTDKSKNRYGIMWETGNMYFNYPFIASGGGYIFGDNGTNKDDIGINSEGALLGLQTYVKLKEVLPVKSGDITPDIKRSLFNVGDIAMDITGPWELAGYKEALGDKLGIAPIPTIDGKPAISLSGIKAWYINSFTQYPNAAQLFAQFASSKDAQLLLNEKVGSIPTNNEALASDQINNDPFVAGFAQQVINSQPMPTIAEMGNVWSPVNAALPEIWDNGKEPKEAMDKAAQQIKDLNDGATE</sequence>
<dbReference type="GO" id="GO:0055052">
    <property type="term" value="C:ATP-binding cassette (ABC) transporter complex, substrate-binding subunit-containing"/>
    <property type="evidence" value="ECO:0007669"/>
    <property type="project" value="TreeGrafter"/>
</dbReference>
<dbReference type="RefSeq" id="WP_068659966.1">
    <property type="nucleotide sequence ID" value="NZ_CP017770.1"/>
</dbReference>